<accession>A0ABM7PI55</accession>
<evidence type="ECO:0000313" key="2">
    <source>
        <dbReference type="EMBL" id="BCS96764.1"/>
    </source>
</evidence>
<name>A0ABM7PI55_9BACT</name>
<dbReference type="Proteomes" id="UP001320148">
    <property type="component" value="Chromosome"/>
</dbReference>
<dbReference type="RefSeq" id="WP_236893049.1">
    <property type="nucleotide sequence ID" value="NZ_AP024488.1"/>
</dbReference>
<evidence type="ECO:0008006" key="4">
    <source>
        <dbReference type="Google" id="ProtNLM"/>
    </source>
</evidence>
<keyword evidence="1" id="KW-1277">Toxin-antitoxin system</keyword>
<evidence type="ECO:0000313" key="3">
    <source>
        <dbReference type="Proteomes" id="UP001320148"/>
    </source>
</evidence>
<protein>
    <recommendedName>
        <fullName evidence="4">Plasmid stabilization protein</fullName>
    </recommendedName>
</protein>
<organism evidence="2 3">
    <name type="scientific">Desulfoluna limicola</name>
    <dbReference type="NCBI Taxonomy" id="2810562"/>
    <lineage>
        <taxon>Bacteria</taxon>
        <taxon>Pseudomonadati</taxon>
        <taxon>Thermodesulfobacteriota</taxon>
        <taxon>Desulfobacteria</taxon>
        <taxon>Desulfobacterales</taxon>
        <taxon>Desulfolunaceae</taxon>
        <taxon>Desulfoluna</taxon>
    </lineage>
</organism>
<dbReference type="Pfam" id="PF05016">
    <property type="entry name" value="ParE_toxin"/>
    <property type="match status" value="1"/>
</dbReference>
<sequence length="112" mass="12803">MRILNEASGSFPTEAKKNLFEIYEYIRAHDSKKAAIRILKKLEKACLSLSIPSERGHLPKELLQLDMTGYFEIMSPPHRIIYKVGPRTVTIIGILDGRRDIPSILLSRLLRT</sequence>
<reference evidence="2 3" key="1">
    <citation type="submission" date="2021-02" db="EMBL/GenBank/DDBJ databases">
        <title>Complete genome of Desulfoluna sp. strain ASN36.</title>
        <authorList>
            <person name="Takahashi A."/>
            <person name="Kojima H."/>
            <person name="Fukui M."/>
        </authorList>
    </citation>
    <scope>NUCLEOTIDE SEQUENCE [LARGE SCALE GENOMIC DNA]</scope>
    <source>
        <strain evidence="2 3">ASN36</strain>
    </source>
</reference>
<dbReference type="InterPro" id="IPR035093">
    <property type="entry name" value="RelE/ParE_toxin_dom_sf"/>
</dbReference>
<evidence type="ECO:0000256" key="1">
    <source>
        <dbReference type="ARBA" id="ARBA00022649"/>
    </source>
</evidence>
<keyword evidence="3" id="KW-1185">Reference proteome</keyword>
<dbReference type="InterPro" id="IPR007712">
    <property type="entry name" value="RelE/ParE_toxin"/>
</dbReference>
<dbReference type="EMBL" id="AP024488">
    <property type="protein sequence ID" value="BCS96764.1"/>
    <property type="molecule type" value="Genomic_DNA"/>
</dbReference>
<proteinExistence type="predicted"/>
<dbReference type="Gene3D" id="3.30.2310.20">
    <property type="entry name" value="RelE-like"/>
    <property type="match status" value="1"/>
</dbReference>
<gene>
    <name evidence="2" type="ORF">DSLASN_23960</name>
</gene>